<comment type="caution">
    <text evidence="4">The sequence shown here is derived from an EMBL/GenBank/DDBJ whole genome shotgun (WGS) entry which is preliminary data.</text>
</comment>
<accession>A0ABV9ZWH9</accession>
<dbReference type="Pfam" id="PF03413">
    <property type="entry name" value="PepSY"/>
    <property type="match status" value="2"/>
</dbReference>
<dbReference type="Proteomes" id="UP001596222">
    <property type="component" value="Unassembled WGS sequence"/>
</dbReference>
<protein>
    <submittedName>
        <fullName evidence="4">PepSY domain-containing protein</fullName>
    </submittedName>
</protein>
<evidence type="ECO:0000256" key="2">
    <source>
        <dbReference type="SAM" id="SignalP"/>
    </source>
</evidence>
<keyword evidence="2" id="KW-0732">Signal</keyword>
<dbReference type="InterPro" id="IPR025711">
    <property type="entry name" value="PepSY"/>
</dbReference>
<keyword evidence="5" id="KW-1185">Reference proteome</keyword>
<feature type="chain" id="PRO_5047539871" evidence="2">
    <location>
        <begin position="32"/>
        <end position="237"/>
    </location>
</feature>
<evidence type="ECO:0000313" key="5">
    <source>
        <dbReference type="Proteomes" id="UP001596222"/>
    </source>
</evidence>
<reference evidence="5" key="1">
    <citation type="journal article" date="2019" name="Int. J. Syst. Evol. Microbiol.">
        <title>The Global Catalogue of Microorganisms (GCM) 10K type strain sequencing project: providing services to taxonomists for standard genome sequencing and annotation.</title>
        <authorList>
            <consortium name="The Broad Institute Genomics Platform"/>
            <consortium name="The Broad Institute Genome Sequencing Center for Infectious Disease"/>
            <person name="Wu L."/>
            <person name="Ma J."/>
        </authorList>
    </citation>
    <scope>NUCLEOTIDE SEQUENCE [LARGE SCALE GENOMIC DNA]</scope>
    <source>
        <strain evidence="5">CGMCC 4.1641</strain>
    </source>
</reference>
<feature type="compositionally biased region" description="Basic and acidic residues" evidence="1">
    <location>
        <begin position="159"/>
        <end position="169"/>
    </location>
</feature>
<evidence type="ECO:0000259" key="3">
    <source>
        <dbReference type="Pfam" id="PF03413"/>
    </source>
</evidence>
<dbReference type="Gene3D" id="3.10.450.40">
    <property type="match status" value="2"/>
</dbReference>
<gene>
    <name evidence="4" type="ORF">ACFPP6_09050</name>
</gene>
<sequence length="237" mass="24131">MKKRNGTQAVRRGRTVRVVCAVAVTAAMASACGDDGDGGGGGGAATTVSAAPPSSPTASPSGTQTSPSPGGTAGMTNDQAERKALVPAAKVGYDQAAKSATDKVPGSKLVDIDLKRSAGGAPEWHVKVAVADGTESDVVVDAVSGGLTSSSPEADQDAEDKRETADRLNKAKVSWQDAASTALGRKKGTITSLGLDDMDDGSLVWSVDVVTTDDWNKTTYDVDAVDGSVKREHVDRD</sequence>
<feature type="compositionally biased region" description="Low complexity" evidence="1">
    <location>
        <begin position="45"/>
        <end position="70"/>
    </location>
</feature>
<dbReference type="EMBL" id="JBHSKJ010000004">
    <property type="protein sequence ID" value="MFC5144815.1"/>
    <property type="molecule type" value="Genomic_DNA"/>
</dbReference>
<organism evidence="4 5">
    <name type="scientific">Streptomyces aureoversilis</name>
    <dbReference type="NCBI Taxonomy" id="67277"/>
    <lineage>
        <taxon>Bacteria</taxon>
        <taxon>Bacillati</taxon>
        <taxon>Actinomycetota</taxon>
        <taxon>Actinomycetes</taxon>
        <taxon>Kitasatosporales</taxon>
        <taxon>Streptomycetaceae</taxon>
        <taxon>Streptomyces</taxon>
    </lineage>
</organism>
<proteinExistence type="predicted"/>
<evidence type="ECO:0000313" key="4">
    <source>
        <dbReference type="EMBL" id="MFC5144815.1"/>
    </source>
</evidence>
<dbReference type="PROSITE" id="PS51257">
    <property type="entry name" value="PROKAR_LIPOPROTEIN"/>
    <property type="match status" value="1"/>
</dbReference>
<feature type="signal peptide" evidence="2">
    <location>
        <begin position="1"/>
        <end position="31"/>
    </location>
</feature>
<evidence type="ECO:0000256" key="1">
    <source>
        <dbReference type="SAM" id="MobiDB-lite"/>
    </source>
</evidence>
<name>A0ABV9ZWH9_9ACTN</name>
<feature type="region of interest" description="Disordered" evidence="1">
    <location>
        <begin position="144"/>
        <end position="172"/>
    </location>
</feature>
<feature type="region of interest" description="Disordered" evidence="1">
    <location>
        <begin position="31"/>
        <end position="87"/>
    </location>
</feature>
<feature type="domain" description="PepSY" evidence="3">
    <location>
        <begin position="90"/>
        <end position="145"/>
    </location>
</feature>
<dbReference type="RefSeq" id="WP_382038900.1">
    <property type="nucleotide sequence ID" value="NZ_JBHSKJ010000004.1"/>
</dbReference>
<feature type="domain" description="PepSY" evidence="3">
    <location>
        <begin position="173"/>
        <end position="229"/>
    </location>
</feature>